<evidence type="ECO:0000256" key="20">
    <source>
        <dbReference type="SAM" id="MobiDB-lite"/>
    </source>
</evidence>
<reference evidence="25" key="2">
    <citation type="submission" date="2025-08" db="UniProtKB">
        <authorList>
            <consortium name="RefSeq"/>
        </authorList>
    </citation>
    <scope>IDENTIFICATION</scope>
    <source>
        <tissue evidence="25">Leaves</tissue>
    </source>
</reference>
<dbReference type="AlphaFoldDB" id="A0A6P6VUQ9"/>
<keyword evidence="15" id="KW-0675">Receptor</keyword>
<feature type="signal peptide" evidence="22">
    <location>
        <begin position="1"/>
        <end position="32"/>
    </location>
</feature>
<dbReference type="Pfam" id="PF00560">
    <property type="entry name" value="LRR_1"/>
    <property type="match status" value="5"/>
</dbReference>
<feature type="transmembrane region" description="Helical" evidence="21">
    <location>
        <begin position="700"/>
        <end position="724"/>
    </location>
</feature>
<keyword evidence="16" id="KW-0325">Glycoprotein</keyword>
<evidence type="ECO:0000256" key="4">
    <source>
        <dbReference type="ARBA" id="ARBA00022553"/>
    </source>
</evidence>
<dbReference type="GO" id="GO:0016020">
    <property type="term" value="C:membrane"/>
    <property type="evidence" value="ECO:0007669"/>
    <property type="project" value="UniProtKB-SubCell"/>
</dbReference>
<dbReference type="OrthoDB" id="1938112at2759"/>
<dbReference type="InterPro" id="IPR051824">
    <property type="entry name" value="LRR_Rcpt-Like_S/T_Kinase"/>
</dbReference>
<evidence type="ECO:0000256" key="14">
    <source>
        <dbReference type="ARBA" id="ARBA00023136"/>
    </source>
</evidence>
<keyword evidence="14 21" id="KW-0472">Membrane</keyword>
<evidence type="ECO:0000256" key="15">
    <source>
        <dbReference type="ARBA" id="ARBA00023170"/>
    </source>
</evidence>
<dbReference type="InterPro" id="IPR011009">
    <property type="entry name" value="Kinase-like_dom_sf"/>
</dbReference>
<dbReference type="Gene3D" id="2.60.120.430">
    <property type="entry name" value="Galactose-binding lectin"/>
    <property type="match status" value="1"/>
</dbReference>
<protein>
    <recommendedName>
        <fullName evidence="2">non-specific serine/threonine protein kinase</fullName>
        <ecNumber evidence="2">2.7.11.1</ecNumber>
    </recommendedName>
</protein>
<keyword evidence="7 21" id="KW-0812">Transmembrane</keyword>
<accession>A0A6P6VUQ9</accession>
<dbReference type="EC" id="2.7.11.1" evidence="2"/>
<dbReference type="InterPro" id="IPR000719">
    <property type="entry name" value="Prot_kinase_dom"/>
</dbReference>
<evidence type="ECO:0000256" key="17">
    <source>
        <dbReference type="ARBA" id="ARBA00047899"/>
    </source>
</evidence>
<dbReference type="GO" id="GO:0005524">
    <property type="term" value="F:ATP binding"/>
    <property type="evidence" value="ECO:0007669"/>
    <property type="project" value="UniProtKB-UniRule"/>
</dbReference>
<keyword evidence="6" id="KW-0808">Transferase</keyword>
<feature type="binding site" evidence="19">
    <location>
        <position position="790"/>
    </location>
    <ligand>
        <name>ATP</name>
        <dbReference type="ChEBI" id="CHEBI:30616"/>
    </ligand>
</feature>
<evidence type="ECO:0000256" key="5">
    <source>
        <dbReference type="ARBA" id="ARBA00022614"/>
    </source>
</evidence>
<sequence>MNAHWRSTQRNMFKVLASLLLFLVLCCRTSLEESGNHCYRGTCNGTSGAASSFPSPSREPPQLLQRDVDAVNALLELVTPRNFLISITATDCPPTKHRPFMKCNCDNSTNICRVTAINLSGHALSGQLPAEIGNLDYLEELRLVGNYISGPIPESFQNLSRISVINLSDNHLTGSIPKSFRNLSQMTEINLKRNNLEGPIPYFLSEMKSLKILRISENWFDGSIPREFGTFPALKYLYLDGNFLSMGIPDELGNISSLLELSLNENELSGQLPQQFGNLTKLEELYLSNNLLSGKLPPSLDALENLEAFTVQGNSFSGRIPDFISKWRNHQYLDLRGNNFEGPIPNAISNLTELLYLFINNLVGADKQHSFPEIGTMVSMRHLSLRNCSLAGPIPDYIWQFKSMKYLDLSFNSLVGGIPPVMNVSLQAMFLSRNNLNGSIPVWVTELKESYVDISENSFTNVSIPKGAISPKKNFFACCSEINNEDMKWLDANYSCASNSLKYEHLYINCGGDATTINGRNYEADLEPNGGSTFYLSRNQAWGFSSMGVFEDAKDQQYILKKTCNTSVVEDTTLYMNARVSPMSLKYYAFCLKNNPYKVRLDFAEIGWNTTRDPSLKRNRVFDIEIQGEKKATDFNIEIAAGGVDRNVTLEYNNILVHDNRLVIHLYWSGKGSTWVRTVYYGPLISAISVSPVLKKHQKLSSATIVGIVGSSVLAVLLILALFWKLGWLGGKTTKNGDQKSIELFPGGVFNFQQIKAATKNFDPKNKIGEGGFGEVYKGVLESGTRVAVKRLSKKAKQGAEEFINEIGTNFALQHPNLVRVLGSCAEQSQLLIVYEYMENNSLEQALFGSAEVKSRLNWLIRVKICHDVAKGLAYIHEESRLKIVHRDIKPTNILLDKDFTAKISDFGFAKHSEDENPHITTRIAGSRGYMSPEYLQGFLTPKADVYSFGLVTLEIVSGKQISTFRAKDQNIYLLDIAYDYQQQGNLIALVDPSLGSDYTHKEALNLLDLAMKCVNPSPKLRPPMSEVVKILEGIVKDVQAKWKSKTSSIGKPSSGDDSQVPSLFSRSTQSAGSTSQEGASDTIICPSTSKEIDDSSDLDD</sequence>
<dbReference type="PROSITE" id="PS50011">
    <property type="entry name" value="PROTEIN_KINASE_DOM"/>
    <property type="match status" value="1"/>
</dbReference>
<dbReference type="PANTHER" id="PTHR48006:SF44">
    <property type="entry name" value="PROTEIN KINASE DOMAIN-CONTAINING PROTEIN"/>
    <property type="match status" value="1"/>
</dbReference>
<feature type="region of interest" description="Disordered" evidence="20">
    <location>
        <begin position="1046"/>
        <end position="1101"/>
    </location>
</feature>
<comment type="catalytic activity">
    <reaction evidence="17">
        <text>L-threonyl-[protein] + ATP = O-phospho-L-threonyl-[protein] + ADP + H(+)</text>
        <dbReference type="Rhea" id="RHEA:46608"/>
        <dbReference type="Rhea" id="RHEA-COMP:11060"/>
        <dbReference type="Rhea" id="RHEA-COMP:11605"/>
        <dbReference type="ChEBI" id="CHEBI:15378"/>
        <dbReference type="ChEBI" id="CHEBI:30013"/>
        <dbReference type="ChEBI" id="CHEBI:30616"/>
        <dbReference type="ChEBI" id="CHEBI:61977"/>
        <dbReference type="ChEBI" id="CHEBI:456216"/>
        <dbReference type="EC" id="2.7.11.1"/>
    </reaction>
</comment>
<dbReference type="FunFam" id="3.80.10.10:FF:000095">
    <property type="entry name" value="LRR receptor-like serine/threonine-protein kinase GSO1"/>
    <property type="match status" value="1"/>
</dbReference>
<dbReference type="Gene3D" id="3.80.10.10">
    <property type="entry name" value="Ribonuclease Inhibitor"/>
    <property type="match status" value="4"/>
</dbReference>
<dbReference type="InterPro" id="IPR021720">
    <property type="entry name" value="Malectin_dom"/>
</dbReference>
<keyword evidence="4" id="KW-0597">Phosphoprotein</keyword>
<evidence type="ECO:0000313" key="25">
    <source>
        <dbReference type="RefSeq" id="XP_027105632.1"/>
    </source>
</evidence>
<keyword evidence="9" id="KW-0677">Repeat</keyword>
<keyword evidence="5" id="KW-0433">Leucine-rich repeat</keyword>
<feature type="domain" description="Protein kinase" evidence="23">
    <location>
        <begin position="762"/>
        <end position="1036"/>
    </location>
</feature>
<evidence type="ECO:0000256" key="19">
    <source>
        <dbReference type="PROSITE-ProRule" id="PRU10141"/>
    </source>
</evidence>
<dbReference type="InterPro" id="IPR032675">
    <property type="entry name" value="LRR_dom_sf"/>
</dbReference>
<name>A0A6P6VUQ9_COFAR</name>
<dbReference type="SUPFAM" id="SSF52058">
    <property type="entry name" value="L domain-like"/>
    <property type="match status" value="1"/>
</dbReference>
<dbReference type="Pfam" id="PF13855">
    <property type="entry name" value="LRR_8"/>
    <property type="match status" value="1"/>
</dbReference>
<evidence type="ECO:0000256" key="13">
    <source>
        <dbReference type="ARBA" id="ARBA00022989"/>
    </source>
</evidence>
<dbReference type="InterPro" id="IPR008271">
    <property type="entry name" value="Ser/Thr_kinase_AS"/>
</dbReference>
<evidence type="ECO:0000259" key="23">
    <source>
        <dbReference type="PROSITE" id="PS50011"/>
    </source>
</evidence>
<proteinExistence type="predicted"/>
<evidence type="ECO:0000256" key="22">
    <source>
        <dbReference type="SAM" id="SignalP"/>
    </source>
</evidence>
<evidence type="ECO:0000256" key="6">
    <source>
        <dbReference type="ARBA" id="ARBA00022679"/>
    </source>
</evidence>
<dbReference type="Pfam" id="PF00069">
    <property type="entry name" value="Pkinase"/>
    <property type="match status" value="1"/>
</dbReference>
<keyword evidence="12 19" id="KW-0067">ATP-binding</keyword>
<dbReference type="Pfam" id="PF11721">
    <property type="entry name" value="Malectin"/>
    <property type="match status" value="1"/>
</dbReference>
<comment type="subcellular location">
    <subcellularLocation>
        <location evidence="1">Membrane</location>
        <topology evidence="1">Single-pass type I membrane protein</topology>
    </subcellularLocation>
</comment>
<evidence type="ECO:0000256" key="2">
    <source>
        <dbReference type="ARBA" id="ARBA00012513"/>
    </source>
</evidence>
<evidence type="ECO:0000256" key="3">
    <source>
        <dbReference type="ARBA" id="ARBA00022527"/>
    </source>
</evidence>
<evidence type="ECO:0000256" key="9">
    <source>
        <dbReference type="ARBA" id="ARBA00022737"/>
    </source>
</evidence>
<dbReference type="FunFam" id="3.30.200.20:FF:000039">
    <property type="entry name" value="receptor-like protein kinase FERONIA"/>
    <property type="match status" value="1"/>
</dbReference>
<dbReference type="PANTHER" id="PTHR48006">
    <property type="entry name" value="LEUCINE-RICH REPEAT-CONTAINING PROTEIN DDB_G0281931-RELATED"/>
    <property type="match status" value="1"/>
</dbReference>
<dbReference type="SUPFAM" id="SSF56112">
    <property type="entry name" value="Protein kinase-like (PK-like)"/>
    <property type="match status" value="1"/>
</dbReference>
<gene>
    <name evidence="25" type="primary">LOC113726230</name>
</gene>
<dbReference type="CDD" id="cd14066">
    <property type="entry name" value="STKc_IRAK"/>
    <property type="match status" value="1"/>
</dbReference>
<dbReference type="Gene3D" id="1.10.510.10">
    <property type="entry name" value="Transferase(Phosphotransferase) domain 1"/>
    <property type="match status" value="1"/>
</dbReference>
<dbReference type="Gene3D" id="3.30.200.20">
    <property type="entry name" value="Phosphorylase Kinase, domain 1"/>
    <property type="match status" value="1"/>
</dbReference>
<evidence type="ECO:0000256" key="1">
    <source>
        <dbReference type="ARBA" id="ARBA00004479"/>
    </source>
</evidence>
<evidence type="ECO:0000256" key="16">
    <source>
        <dbReference type="ARBA" id="ARBA00023180"/>
    </source>
</evidence>
<evidence type="ECO:0000256" key="8">
    <source>
        <dbReference type="ARBA" id="ARBA00022729"/>
    </source>
</evidence>
<evidence type="ECO:0000256" key="7">
    <source>
        <dbReference type="ARBA" id="ARBA00022692"/>
    </source>
</evidence>
<keyword evidence="8 22" id="KW-0732">Signal</keyword>
<keyword evidence="10 19" id="KW-0547">Nucleotide-binding</keyword>
<keyword evidence="11" id="KW-0418">Kinase</keyword>
<feature type="compositionally biased region" description="Polar residues" evidence="20">
    <location>
        <begin position="1046"/>
        <end position="1090"/>
    </location>
</feature>
<evidence type="ECO:0000256" key="11">
    <source>
        <dbReference type="ARBA" id="ARBA00022777"/>
    </source>
</evidence>
<feature type="chain" id="PRO_5027862805" description="non-specific serine/threonine protein kinase" evidence="22">
    <location>
        <begin position="33"/>
        <end position="1101"/>
    </location>
</feature>
<dbReference type="Proteomes" id="UP001652660">
    <property type="component" value="Chromosome 2c"/>
</dbReference>
<evidence type="ECO:0000313" key="24">
    <source>
        <dbReference type="Proteomes" id="UP001652660"/>
    </source>
</evidence>
<comment type="catalytic activity">
    <reaction evidence="18">
        <text>L-seryl-[protein] + ATP = O-phospho-L-seryl-[protein] + ADP + H(+)</text>
        <dbReference type="Rhea" id="RHEA:17989"/>
        <dbReference type="Rhea" id="RHEA-COMP:9863"/>
        <dbReference type="Rhea" id="RHEA-COMP:11604"/>
        <dbReference type="ChEBI" id="CHEBI:15378"/>
        <dbReference type="ChEBI" id="CHEBI:29999"/>
        <dbReference type="ChEBI" id="CHEBI:30616"/>
        <dbReference type="ChEBI" id="CHEBI:83421"/>
        <dbReference type="ChEBI" id="CHEBI:456216"/>
        <dbReference type="EC" id="2.7.11.1"/>
    </reaction>
</comment>
<dbReference type="GeneID" id="113726230"/>
<dbReference type="PROSITE" id="PS00108">
    <property type="entry name" value="PROTEIN_KINASE_ST"/>
    <property type="match status" value="1"/>
</dbReference>
<dbReference type="RefSeq" id="XP_027105632.1">
    <property type="nucleotide sequence ID" value="XM_027249831.2"/>
</dbReference>
<keyword evidence="13 21" id="KW-1133">Transmembrane helix</keyword>
<dbReference type="InterPro" id="IPR017441">
    <property type="entry name" value="Protein_kinase_ATP_BS"/>
</dbReference>
<dbReference type="FunFam" id="1.10.510.10:FF:001106">
    <property type="entry name" value="Probable LRR receptor-like serine/threonine-protein kinase At1g29720"/>
    <property type="match status" value="1"/>
</dbReference>
<keyword evidence="24" id="KW-1185">Reference proteome</keyword>
<dbReference type="InterPro" id="IPR001611">
    <property type="entry name" value="Leu-rich_rpt"/>
</dbReference>
<evidence type="ECO:0000256" key="12">
    <source>
        <dbReference type="ARBA" id="ARBA00022840"/>
    </source>
</evidence>
<organism evidence="24 25">
    <name type="scientific">Coffea arabica</name>
    <name type="common">Arabian coffee</name>
    <dbReference type="NCBI Taxonomy" id="13443"/>
    <lineage>
        <taxon>Eukaryota</taxon>
        <taxon>Viridiplantae</taxon>
        <taxon>Streptophyta</taxon>
        <taxon>Embryophyta</taxon>
        <taxon>Tracheophyta</taxon>
        <taxon>Spermatophyta</taxon>
        <taxon>Magnoliopsida</taxon>
        <taxon>eudicotyledons</taxon>
        <taxon>Gunneridae</taxon>
        <taxon>Pentapetalae</taxon>
        <taxon>asterids</taxon>
        <taxon>lamiids</taxon>
        <taxon>Gentianales</taxon>
        <taxon>Rubiaceae</taxon>
        <taxon>Ixoroideae</taxon>
        <taxon>Gardenieae complex</taxon>
        <taxon>Bertiereae - Coffeeae clade</taxon>
        <taxon>Coffeeae</taxon>
        <taxon>Coffea</taxon>
    </lineage>
</organism>
<dbReference type="GO" id="GO:0004674">
    <property type="term" value="F:protein serine/threonine kinase activity"/>
    <property type="evidence" value="ECO:0007669"/>
    <property type="project" value="UniProtKB-KW"/>
</dbReference>
<evidence type="ECO:0000256" key="10">
    <source>
        <dbReference type="ARBA" id="ARBA00022741"/>
    </source>
</evidence>
<dbReference type="PROSITE" id="PS00107">
    <property type="entry name" value="PROTEIN_KINASE_ATP"/>
    <property type="match status" value="1"/>
</dbReference>
<reference evidence="24" key="1">
    <citation type="journal article" date="2025" name="Foods">
        <title>Unveiling the Microbial Signatures of Arabica Coffee Cherries: Insights into Ripeness Specific Diversity, Functional Traits, and Implications for Quality and Safety.</title>
        <authorList>
            <consortium name="RefSeq"/>
            <person name="Tenea G.N."/>
            <person name="Cifuentes V."/>
            <person name="Reyes P."/>
            <person name="Cevallos-Vallejos M."/>
        </authorList>
    </citation>
    <scope>NUCLEOTIDE SEQUENCE [LARGE SCALE GENOMIC DNA]</scope>
</reference>
<evidence type="ECO:0000256" key="21">
    <source>
        <dbReference type="SAM" id="Phobius"/>
    </source>
</evidence>
<evidence type="ECO:0000256" key="18">
    <source>
        <dbReference type="ARBA" id="ARBA00048679"/>
    </source>
</evidence>
<keyword evidence="3" id="KW-0723">Serine/threonine-protein kinase</keyword>
<dbReference type="SMART" id="SM00220">
    <property type="entry name" value="S_TKc"/>
    <property type="match status" value="1"/>
</dbReference>